<feature type="domain" description="Outer membrane protein beta-barrel" evidence="3">
    <location>
        <begin position="44"/>
        <end position="262"/>
    </location>
</feature>
<dbReference type="Pfam" id="PF13505">
    <property type="entry name" value="OMP_b-brl"/>
    <property type="match status" value="1"/>
</dbReference>
<evidence type="ECO:0000256" key="2">
    <source>
        <dbReference type="SAM" id="SignalP"/>
    </source>
</evidence>
<dbReference type="RefSeq" id="WP_238281798.1">
    <property type="nucleotide sequence ID" value="NZ_BPQL01000140.1"/>
</dbReference>
<evidence type="ECO:0000313" key="5">
    <source>
        <dbReference type="Proteomes" id="UP001549145"/>
    </source>
</evidence>
<reference evidence="4 5" key="1">
    <citation type="submission" date="2024-06" db="EMBL/GenBank/DDBJ databases">
        <title>Genomic Encyclopedia of Type Strains, Phase IV (KMG-IV): sequencing the most valuable type-strain genomes for metagenomic binning, comparative biology and taxonomic classification.</title>
        <authorList>
            <person name="Goeker M."/>
        </authorList>
    </citation>
    <scope>NUCLEOTIDE SEQUENCE [LARGE SCALE GENOMIC DNA]</scope>
    <source>
        <strain evidence="4 5">DSM 21331</strain>
    </source>
</reference>
<comment type="caution">
    <text evidence="4">The sequence shown here is derived from an EMBL/GenBank/DDBJ whole genome shotgun (WGS) entry which is preliminary data.</text>
</comment>
<protein>
    <submittedName>
        <fullName evidence="4">Opacity protein-like surface antigen</fullName>
    </submittedName>
</protein>
<proteinExistence type="predicted"/>
<gene>
    <name evidence="4" type="ORF">ABID43_002431</name>
</gene>
<feature type="chain" id="PRO_5046436091" evidence="2">
    <location>
        <begin position="25"/>
        <end position="283"/>
    </location>
</feature>
<sequence length="283" mass="30146">MAGSYSFTVTVVAGLLTGAGLANAARAADLLPPPPPQAAPVAIGEGWYLRVDATVSDYARPRDATRPPADGTPLTPLERMHLDTVPGYGGGVGYRLNNWLRVDATIDQRLGSRYSAYSSGSRYVDGYNIEAGKLDVLTGLVTVYADLGTWWGLTPYLGVGVGFADKGFTKAYTQTTCLTDTCDGNPPGLRDAVRRPSRSVTSLAWALTGGVSYDIGHGLSLDTSYRYVDLGRAKTGEDAYGAASRLKDLAAHEVRVGLRYSFAGAPGPFADLSVPRWNRNPYE</sequence>
<feature type="signal peptide" evidence="2">
    <location>
        <begin position="1"/>
        <end position="24"/>
    </location>
</feature>
<dbReference type="InterPro" id="IPR027385">
    <property type="entry name" value="Beta-barrel_OMP"/>
</dbReference>
<dbReference type="InterPro" id="IPR011250">
    <property type="entry name" value="OMP/PagP_B-barrel"/>
</dbReference>
<dbReference type="EMBL" id="JBEPMM010000005">
    <property type="protein sequence ID" value="MET3692891.1"/>
    <property type="molecule type" value="Genomic_DNA"/>
</dbReference>
<keyword evidence="5" id="KW-1185">Reference proteome</keyword>
<dbReference type="Gene3D" id="2.40.160.20">
    <property type="match status" value="1"/>
</dbReference>
<evidence type="ECO:0000256" key="1">
    <source>
        <dbReference type="ARBA" id="ARBA00022729"/>
    </source>
</evidence>
<keyword evidence="1 2" id="KW-0732">Signal</keyword>
<accession>A0ABV2L4X8</accession>
<evidence type="ECO:0000313" key="4">
    <source>
        <dbReference type="EMBL" id="MET3692891.1"/>
    </source>
</evidence>
<evidence type="ECO:0000259" key="3">
    <source>
        <dbReference type="Pfam" id="PF13505"/>
    </source>
</evidence>
<name>A0ABV2L4X8_9HYPH</name>
<dbReference type="SUPFAM" id="SSF56925">
    <property type="entry name" value="OMPA-like"/>
    <property type="match status" value="1"/>
</dbReference>
<dbReference type="Proteomes" id="UP001549145">
    <property type="component" value="Unassembled WGS sequence"/>
</dbReference>
<organism evidence="4 5">
    <name type="scientific">Methylobacterium goesingense</name>
    <dbReference type="NCBI Taxonomy" id="243690"/>
    <lineage>
        <taxon>Bacteria</taxon>
        <taxon>Pseudomonadati</taxon>
        <taxon>Pseudomonadota</taxon>
        <taxon>Alphaproteobacteria</taxon>
        <taxon>Hyphomicrobiales</taxon>
        <taxon>Methylobacteriaceae</taxon>
        <taxon>Methylobacterium</taxon>
    </lineage>
</organism>